<gene>
    <name evidence="2" type="ORF">NDU88_006133</name>
</gene>
<dbReference type="Proteomes" id="UP001066276">
    <property type="component" value="Chromosome 4_1"/>
</dbReference>
<feature type="compositionally biased region" description="Basic and acidic residues" evidence="1">
    <location>
        <begin position="72"/>
        <end position="94"/>
    </location>
</feature>
<evidence type="ECO:0000313" key="3">
    <source>
        <dbReference type="Proteomes" id="UP001066276"/>
    </source>
</evidence>
<evidence type="ECO:0000256" key="1">
    <source>
        <dbReference type="SAM" id="MobiDB-lite"/>
    </source>
</evidence>
<feature type="region of interest" description="Disordered" evidence="1">
    <location>
        <begin position="1"/>
        <end position="94"/>
    </location>
</feature>
<comment type="caution">
    <text evidence="2">The sequence shown here is derived from an EMBL/GenBank/DDBJ whole genome shotgun (WGS) entry which is preliminary data.</text>
</comment>
<protein>
    <submittedName>
        <fullName evidence="2">Uncharacterized protein</fullName>
    </submittedName>
</protein>
<proteinExistence type="predicted"/>
<dbReference type="AlphaFoldDB" id="A0AAV7TDX7"/>
<organism evidence="2 3">
    <name type="scientific">Pleurodeles waltl</name>
    <name type="common">Iberian ribbed newt</name>
    <dbReference type="NCBI Taxonomy" id="8319"/>
    <lineage>
        <taxon>Eukaryota</taxon>
        <taxon>Metazoa</taxon>
        <taxon>Chordata</taxon>
        <taxon>Craniata</taxon>
        <taxon>Vertebrata</taxon>
        <taxon>Euteleostomi</taxon>
        <taxon>Amphibia</taxon>
        <taxon>Batrachia</taxon>
        <taxon>Caudata</taxon>
        <taxon>Salamandroidea</taxon>
        <taxon>Salamandridae</taxon>
        <taxon>Pleurodelinae</taxon>
        <taxon>Pleurodeles</taxon>
    </lineage>
</organism>
<sequence length="94" mass="10627">MDKRTGRTRAGRIRKACTRKNELTKTQKTQKTQKTRKIEAMVTRGLGQSAGPEDPRTKAGSGREPNQMAQDSEDHKHQNQEDQEKPTPGESKPR</sequence>
<evidence type="ECO:0000313" key="2">
    <source>
        <dbReference type="EMBL" id="KAJ1174311.1"/>
    </source>
</evidence>
<dbReference type="EMBL" id="JANPWB010000007">
    <property type="protein sequence ID" value="KAJ1174311.1"/>
    <property type="molecule type" value="Genomic_DNA"/>
</dbReference>
<keyword evidence="3" id="KW-1185">Reference proteome</keyword>
<feature type="compositionally biased region" description="Basic residues" evidence="1">
    <location>
        <begin position="1"/>
        <end position="18"/>
    </location>
</feature>
<accession>A0AAV7TDX7</accession>
<reference evidence="2" key="1">
    <citation type="journal article" date="2022" name="bioRxiv">
        <title>Sequencing and chromosome-scale assembly of the giantPleurodeles waltlgenome.</title>
        <authorList>
            <person name="Brown T."/>
            <person name="Elewa A."/>
            <person name="Iarovenko S."/>
            <person name="Subramanian E."/>
            <person name="Araus A.J."/>
            <person name="Petzold A."/>
            <person name="Susuki M."/>
            <person name="Suzuki K.-i.T."/>
            <person name="Hayashi T."/>
            <person name="Toyoda A."/>
            <person name="Oliveira C."/>
            <person name="Osipova E."/>
            <person name="Leigh N.D."/>
            <person name="Simon A."/>
            <person name="Yun M.H."/>
        </authorList>
    </citation>
    <scope>NUCLEOTIDE SEQUENCE</scope>
    <source>
        <strain evidence="2">20211129_DDA</strain>
        <tissue evidence="2">Liver</tissue>
    </source>
</reference>
<name>A0AAV7TDX7_PLEWA</name>